<accession>A0ABP6L0D6</accession>
<sequence>MAHNPDMRRFHRVRRTLNYINLSTPTGLLVARLGRARPAPGPDGLILAYGYRFRFPIASAFTVGNVVLTRHEEGYLTEALLRHEDRHASQYMLCVGLPMLPLYLLAVVASILICGNQASWNVFERLANLEDGNYARRSPWWSRGVQSGSPQKE</sequence>
<evidence type="ECO:0000313" key="3">
    <source>
        <dbReference type="Proteomes" id="UP001499930"/>
    </source>
</evidence>
<comment type="caution">
    <text evidence="2">The sequence shown here is derived from an EMBL/GenBank/DDBJ whole genome shotgun (WGS) entry which is preliminary data.</text>
</comment>
<dbReference type="EMBL" id="BAAAWD010000017">
    <property type="protein sequence ID" value="GAA3028439.1"/>
    <property type="molecule type" value="Genomic_DNA"/>
</dbReference>
<protein>
    <recommendedName>
        <fullName evidence="4">DUF4157 domain-containing protein</fullName>
    </recommendedName>
</protein>
<name>A0ABP6L0D6_9ACTN</name>
<keyword evidence="1" id="KW-1133">Transmembrane helix</keyword>
<reference evidence="3" key="1">
    <citation type="journal article" date="2019" name="Int. J. Syst. Evol. Microbiol.">
        <title>The Global Catalogue of Microorganisms (GCM) 10K type strain sequencing project: providing services to taxonomists for standard genome sequencing and annotation.</title>
        <authorList>
            <consortium name="The Broad Institute Genomics Platform"/>
            <consortium name="The Broad Institute Genome Sequencing Center for Infectious Disease"/>
            <person name="Wu L."/>
            <person name="Ma J."/>
        </authorList>
    </citation>
    <scope>NUCLEOTIDE SEQUENCE [LARGE SCALE GENOMIC DNA]</scope>
    <source>
        <strain evidence="3">JCM 3106</strain>
    </source>
</reference>
<organism evidence="2 3">
    <name type="scientific">Streptosporangium longisporum</name>
    <dbReference type="NCBI Taxonomy" id="46187"/>
    <lineage>
        <taxon>Bacteria</taxon>
        <taxon>Bacillati</taxon>
        <taxon>Actinomycetota</taxon>
        <taxon>Actinomycetes</taxon>
        <taxon>Streptosporangiales</taxon>
        <taxon>Streptosporangiaceae</taxon>
        <taxon>Streptosporangium</taxon>
    </lineage>
</organism>
<evidence type="ECO:0008006" key="4">
    <source>
        <dbReference type="Google" id="ProtNLM"/>
    </source>
</evidence>
<proteinExistence type="predicted"/>
<dbReference type="Proteomes" id="UP001499930">
    <property type="component" value="Unassembled WGS sequence"/>
</dbReference>
<keyword evidence="3" id="KW-1185">Reference proteome</keyword>
<feature type="transmembrane region" description="Helical" evidence="1">
    <location>
        <begin position="91"/>
        <end position="113"/>
    </location>
</feature>
<evidence type="ECO:0000256" key="1">
    <source>
        <dbReference type="SAM" id="Phobius"/>
    </source>
</evidence>
<gene>
    <name evidence="2" type="ORF">GCM10017559_63520</name>
</gene>
<keyword evidence="1" id="KW-0472">Membrane</keyword>
<keyword evidence="1" id="KW-0812">Transmembrane</keyword>
<evidence type="ECO:0000313" key="2">
    <source>
        <dbReference type="EMBL" id="GAA3028439.1"/>
    </source>
</evidence>